<keyword evidence="2 5" id="KW-0540">Nuclease</keyword>
<dbReference type="EC" id="3.1.-.-" evidence="5"/>
<keyword evidence="5" id="KW-0460">Magnesium</keyword>
<dbReference type="Gene3D" id="3.40.50.1010">
    <property type="entry name" value="5'-nuclease"/>
    <property type="match status" value="1"/>
</dbReference>
<evidence type="ECO:0000256" key="3">
    <source>
        <dbReference type="ARBA" id="ARBA00022723"/>
    </source>
</evidence>
<keyword evidence="10" id="KW-1185">Reference proteome</keyword>
<sequence length="131" mass="14365">MRPFLDTNILVAAVTDDTDRSSVAVTVLNRADEPYTSILCLMELRSVLSKKKGFERDRVDRIEARIASRTTVTFPDASDIIAANDLQSETLLYPMDALVLAAADASETELVSFDTELVEHGALTPSVYLAE</sequence>
<accession>A0A1D8S3X2</accession>
<dbReference type="InterPro" id="IPR022907">
    <property type="entry name" value="VapC_family"/>
</dbReference>
<name>A0A1D8S3X2_9EURY</name>
<dbReference type="RefSeq" id="WP_070364778.1">
    <property type="nucleotide sequence ID" value="NZ_CP016070.1"/>
</dbReference>
<dbReference type="PATRIC" id="fig|1855411.3.peg.870"/>
<evidence type="ECO:0000313" key="9">
    <source>
        <dbReference type="Proteomes" id="UP000185608"/>
    </source>
</evidence>
<keyword evidence="3 5" id="KW-0479">Metal-binding</keyword>
<dbReference type="PANTHER" id="PTHR39664:SF2">
    <property type="entry name" value="NUCLEIC ACID-BINDING PROTEIN, CONTAINING PIN DOMAIN-RELATED"/>
    <property type="match status" value="1"/>
</dbReference>
<dbReference type="GO" id="GO:0016787">
    <property type="term" value="F:hydrolase activity"/>
    <property type="evidence" value="ECO:0007669"/>
    <property type="project" value="UniProtKB-KW"/>
</dbReference>
<feature type="binding site" evidence="5">
    <location>
        <position position="96"/>
    </location>
    <ligand>
        <name>Mg(2+)</name>
        <dbReference type="ChEBI" id="CHEBI:18420"/>
    </ligand>
</feature>
<evidence type="ECO:0000313" key="10">
    <source>
        <dbReference type="Proteomes" id="UP000186165"/>
    </source>
</evidence>
<evidence type="ECO:0000256" key="2">
    <source>
        <dbReference type="ARBA" id="ARBA00022722"/>
    </source>
</evidence>
<comment type="cofactor">
    <cofactor evidence="5">
        <name>Mg(2+)</name>
        <dbReference type="ChEBI" id="CHEBI:18420"/>
    </cofactor>
</comment>
<dbReference type="GO" id="GO:0004540">
    <property type="term" value="F:RNA nuclease activity"/>
    <property type="evidence" value="ECO:0007669"/>
    <property type="project" value="InterPro"/>
</dbReference>
<evidence type="ECO:0000259" key="6">
    <source>
        <dbReference type="Pfam" id="PF01850"/>
    </source>
</evidence>
<evidence type="ECO:0000256" key="5">
    <source>
        <dbReference type="HAMAP-Rule" id="MF_00265"/>
    </source>
</evidence>
<protein>
    <recommendedName>
        <fullName evidence="5">Ribonuclease VapC</fullName>
        <shortName evidence="5">RNase VapC</shortName>
        <ecNumber evidence="5">3.1.-.-</ecNumber>
    </recommendedName>
    <alternativeName>
        <fullName evidence="5">Putative toxin VapC</fullName>
    </alternativeName>
</protein>
<evidence type="ECO:0000313" key="8">
    <source>
        <dbReference type="EMBL" id="APE95341.1"/>
    </source>
</evidence>
<reference evidence="8" key="3">
    <citation type="journal article" date="2017" name="ISME J.">
        <title>Discovery of anaerobic lithoheterotrophic haloarchaea, ubiquitous in hypersaline habitats.</title>
        <authorList>
            <person name="Sorokin D.Y."/>
            <person name="Messina E."/>
            <person name="Smedile F."/>
            <person name="Roman P."/>
            <person name="Damste J.S.S."/>
            <person name="Ciordia S."/>
            <person name="Mena M.C."/>
            <person name="Ferrer M."/>
            <person name="Golyshin P.N."/>
            <person name="Kublanov I.V."/>
            <person name="Samarov N.I."/>
            <person name="Toshchakov S.V."/>
            <person name="La Cono V."/>
            <person name="Yakimov M.M."/>
        </authorList>
    </citation>
    <scope>NUCLEOTIDE SEQUENCE</scope>
    <source>
        <strain evidence="8">HSR6</strain>
    </source>
</reference>
<dbReference type="GO" id="GO:0000287">
    <property type="term" value="F:magnesium ion binding"/>
    <property type="evidence" value="ECO:0007669"/>
    <property type="project" value="UniProtKB-UniRule"/>
</dbReference>
<dbReference type="AlphaFoldDB" id="A0A1D8S3X2"/>
<feature type="binding site" evidence="5">
    <location>
        <position position="6"/>
    </location>
    <ligand>
        <name>Mg(2+)</name>
        <dbReference type="ChEBI" id="CHEBI:18420"/>
    </ligand>
</feature>
<reference evidence="7 9" key="1">
    <citation type="submission" date="2016-06" db="EMBL/GenBank/DDBJ databases">
        <title>Discovery of anaerobic lithoheterotrophic haloarchaeon capable of sulfur respiration by hydrogen and formate.</title>
        <authorList>
            <person name="Sorokin D.Y."/>
            <person name="Kublanov I.V."/>
            <person name="Roman P."/>
            <person name="Sinninghe Damste J.S."/>
            <person name="Golyshin P.N."/>
            <person name="Rojo D."/>
            <person name="Ciordia S."/>
            <person name="Mena Md.C."/>
            <person name="Ferrer M."/>
            <person name="Smedile F."/>
            <person name="Messina E."/>
            <person name="La Cono V."/>
            <person name="Yakimov M.M."/>
        </authorList>
    </citation>
    <scope>NUCLEOTIDE SEQUENCE [LARGE SCALE GENOMIC DNA]</scope>
    <source>
        <strain evidence="7 9">HTSR1</strain>
    </source>
</reference>
<keyword evidence="1 5" id="KW-1277">Toxin-antitoxin system</keyword>
<dbReference type="KEGG" id="hhsr:HSR6_0888"/>
<proteinExistence type="inferred from homology"/>
<dbReference type="SUPFAM" id="SSF88723">
    <property type="entry name" value="PIN domain-like"/>
    <property type="match status" value="1"/>
</dbReference>
<dbReference type="GeneID" id="30417408"/>
<dbReference type="EMBL" id="CP016804">
    <property type="protein sequence ID" value="APE95341.1"/>
    <property type="molecule type" value="Genomic_DNA"/>
</dbReference>
<accession>A0A1J1ABT1</accession>
<dbReference type="OrthoDB" id="40200at2157"/>
<dbReference type="InterPro" id="IPR002716">
    <property type="entry name" value="PIN_dom"/>
</dbReference>
<feature type="domain" description="PIN" evidence="6">
    <location>
        <begin position="4"/>
        <end position="119"/>
    </location>
</feature>
<dbReference type="HAMAP" id="MF_00265">
    <property type="entry name" value="VapC_Nob1"/>
    <property type="match status" value="1"/>
</dbReference>
<keyword evidence="4 5" id="KW-0378">Hydrolase</keyword>
<reference evidence="10" key="2">
    <citation type="submission" date="2016-08" db="EMBL/GenBank/DDBJ databases">
        <title>Discovery of first anaerobic lithoheterotrophic haloarchae widely represented in hypersaline habitats.</title>
        <authorList>
            <person name="Sorokin D.Y."/>
            <person name="Kublanov I.V."/>
            <person name="Roman P."/>
            <person name="Sinninghe Damste J.S."/>
            <person name="Golyshin P.N."/>
            <person name="Rojo D."/>
            <person name="Ciordia S."/>
            <person name="Mena Md.C."/>
            <person name="Ferrer M."/>
            <person name="Smedile F."/>
            <person name="Messina E."/>
            <person name="La Cono V."/>
            <person name="Yakimov M.M."/>
        </authorList>
    </citation>
    <scope>NUCLEOTIDE SEQUENCE [LARGE SCALE GENOMIC DNA]</scope>
    <source>
        <strain evidence="10">HSR6</strain>
    </source>
</reference>
<dbReference type="InterPro" id="IPR029060">
    <property type="entry name" value="PIN-like_dom_sf"/>
</dbReference>
<comment type="similarity">
    <text evidence="5">Belongs to the PINc/VapC protein family.</text>
</comment>
<evidence type="ECO:0000256" key="4">
    <source>
        <dbReference type="ARBA" id="ARBA00022801"/>
    </source>
</evidence>
<dbReference type="Pfam" id="PF01850">
    <property type="entry name" value="PIN"/>
    <property type="match status" value="1"/>
</dbReference>
<organism evidence="7 9">
    <name type="scientific">Halodesulfurarchaeum formicicum</name>
    <dbReference type="NCBI Taxonomy" id="1873524"/>
    <lineage>
        <taxon>Archaea</taxon>
        <taxon>Methanobacteriati</taxon>
        <taxon>Methanobacteriota</taxon>
        <taxon>Stenosarchaea group</taxon>
        <taxon>Halobacteria</taxon>
        <taxon>Halobacteriales</taxon>
        <taxon>Halobacteriaceae</taxon>
        <taxon>Halodesulfurarchaeum</taxon>
    </lineage>
</organism>
<evidence type="ECO:0000313" key="7">
    <source>
        <dbReference type="EMBL" id="AOW80056.1"/>
    </source>
</evidence>
<dbReference type="PANTHER" id="PTHR39664">
    <property type="match status" value="1"/>
</dbReference>
<dbReference type="GO" id="GO:0090729">
    <property type="term" value="F:toxin activity"/>
    <property type="evidence" value="ECO:0007669"/>
    <property type="project" value="UniProtKB-KW"/>
</dbReference>
<dbReference type="Proteomes" id="UP000185608">
    <property type="component" value="Chromosome"/>
</dbReference>
<dbReference type="KEGG" id="halh:HTSR_0871"/>
<comment type="function">
    <text evidence="5">Toxic component of a toxin-antitoxin (TA) system. An RNase.</text>
</comment>
<dbReference type="EMBL" id="CP016070">
    <property type="protein sequence ID" value="AOW80056.1"/>
    <property type="molecule type" value="Genomic_DNA"/>
</dbReference>
<dbReference type="Proteomes" id="UP000186165">
    <property type="component" value="Chromosome"/>
</dbReference>
<keyword evidence="5" id="KW-0800">Toxin</keyword>
<gene>
    <name evidence="5" type="primary">vapC</name>
    <name evidence="8" type="ORF">HSR6_0888</name>
    <name evidence="7" type="ORF">HTSR_0871</name>
</gene>
<evidence type="ECO:0000256" key="1">
    <source>
        <dbReference type="ARBA" id="ARBA00022649"/>
    </source>
</evidence>